<dbReference type="SUPFAM" id="SSF51351">
    <property type="entry name" value="Triosephosphate isomerase (TIM)"/>
    <property type="match status" value="1"/>
</dbReference>
<gene>
    <name evidence="2" type="ORF">KH142_10380</name>
</gene>
<organism evidence="2 3">
    <name type="scientific">Slackia piriformis</name>
    <dbReference type="NCBI Taxonomy" id="626934"/>
    <lineage>
        <taxon>Bacteria</taxon>
        <taxon>Bacillati</taxon>
        <taxon>Actinomycetota</taxon>
        <taxon>Coriobacteriia</taxon>
        <taxon>Eggerthellales</taxon>
        <taxon>Eggerthellaceae</taxon>
        <taxon>Slackia</taxon>
    </lineage>
</organism>
<protein>
    <submittedName>
        <fullName evidence="2">Triose-phosphate isomerase</fullName>
    </submittedName>
</protein>
<comment type="caution">
    <text evidence="2">The sequence shown here is derived from an EMBL/GenBank/DDBJ whole genome shotgun (WGS) entry which is preliminary data.</text>
</comment>
<name>A0A943UZG5_9ACTN</name>
<dbReference type="GO" id="GO:0004807">
    <property type="term" value="F:triose-phosphate isomerase activity"/>
    <property type="evidence" value="ECO:0007669"/>
    <property type="project" value="InterPro"/>
</dbReference>
<dbReference type="InterPro" id="IPR000652">
    <property type="entry name" value="Triosephosphate_isomerase"/>
</dbReference>
<sequence length="56" mass="6198">MSRKPIIAGNWKMNMTPAESVVLSQGVSNRYARGWDRVDVVLCPPAIDLRSVVTVL</sequence>
<accession>A0A943UZG5</accession>
<keyword evidence="1 2" id="KW-0413">Isomerase</keyword>
<dbReference type="AlphaFoldDB" id="A0A943UZG5"/>
<dbReference type="Pfam" id="PF00121">
    <property type="entry name" value="TIM"/>
    <property type="match status" value="1"/>
</dbReference>
<evidence type="ECO:0000313" key="3">
    <source>
        <dbReference type="Proteomes" id="UP000727506"/>
    </source>
</evidence>
<dbReference type="PROSITE" id="PS51440">
    <property type="entry name" value="TIM_2"/>
    <property type="match status" value="1"/>
</dbReference>
<reference evidence="2" key="1">
    <citation type="submission" date="2021-02" db="EMBL/GenBank/DDBJ databases">
        <title>Infant gut strain persistence is associated with maternal origin, phylogeny, and functional potential including surface adhesion and iron acquisition.</title>
        <authorList>
            <person name="Lou Y.C."/>
        </authorList>
    </citation>
    <scope>NUCLEOTIDE SEQUENCE</scope>
    <source>
        <strain evidence="2">L2_039_000G1_dasL2_039_000G1_concoct_11</strain>
    </source>
</reference>
<dbReference type="InterPro" id="IPR013785">
    <property type="entry name" value="Aldolase_TIM"/>
</dbReference>
<proteinExistence type="predicted"/>
<dbReference type="InterPro" id="IPR035990">
    <property type="entry name" value="TIM_sf"/>
</dbReference>
<dbReference type="Gene3D" id="3.20.20.70">
    <property type="entry name" value="Aldolase class I"/>
    <property type="match status" value="1"/>
</dbReference>
<evidence type="ECO:0000313" key="2">
    <source>
        <dbReference type="EMBL" id="MBS6941847.1"/>
    </source>
</evidence>
<evidence type="ECO:0000256" key="1">
    <source>
        <dbReference type="ARBA" id="ARBA00023235"/>
    </source>
</evidence>
<dbReference type="Proteomes" id="UP000727506">
    <property type="component" value="Unassembled WGS sequence"/>
</dbReference>
<dbReference type="EMBL" id="JAGZSV010000347">
    <property type="protein sequence ID" value="MBS6941847.1"/>
    <property type="molecule type" value="Genomic_DNA"/>
</dbReference>
<feature type="non-terminal residue" evidence="2">
    <location>
        <position position="56"/>
    </location>
</feature>